<dbReference type="PANTHER" id="PTHR43021:SF2">
    <property type="entry name" value="CATION_H+ EXCHANGER DOMAIN-CONTAINING PROTEIN"/>
    <property type="match status" value="1"/>
</dbReference>
<dbReference type="STRING" id="1641165.XM38_05160"/>
<keyword evidence="8" id="KW-1185">Reference proteome</keyword>
<protein>
    <recommendedName>
        <fullName evidence="6">Cation/H+ exchanger transmembrane domain-containing protein</fullName>
    </recommendedName>
</protein>
<dbReference type="Pfam" id="PF00999">
    <property type="entry name" value="Na_H_Exchanger"/>
    <property type="match status" value="1"/>
</dbReference>
<evidence type="ECO:0000256" key="1">
    <source>
        <dbReference type="ARBA" id="ARBA00004141"/>
    </source>
</evidence>
<keyword evidence="4 5" id="KW-0472">Membrane</keyword>
<feature type="transmembrane region" description="Helical" evidence="5">
    <location>
        <begin position="6"/>
        <end position="26"/>
    </location>
</feature>
<evidence type="ECO:0000256" key="5">
    <source>
        <dbReference type="SAM" id="Phobius"/>
    </source>
</evidence>
<evidence type="ECO:0000313" key="8">
    <source>
        <dbReference type="Proteomes" id="UP000191901"/>
    </source>
</evidence>
<dbReference type="GO" id="GO:0015297">
    <property type="term" value="F:antiporter activity"/>
    <property type="evidence" value="ECO:0007669"/>
    <property type="project" value="InterPro"/>
</dbReference>
<evidence type="ECO:0000256" key="2">
    <source>
        <dbReference type="ARBA" id="ARBA00022692"/>
    </source>
</evidence>
<feature type="transmembrane region" description="Helical" evidence="5">
    <location>
        <begin position="191"/>
        <end position="209"/>
    </location>
</feature>
<reference evidence="7 8" key="1">
    <citation type="journal article" date="2016" name="Biochim. Biophys. Acta">
        <title>Characterization of red-shifted phycobilisomes isolated from the chlorophyll f-containing cyanobacterium Halomicronema hongdechloris.</title>
        <authorList>
            <person name="Li Y."/>
            <person name="Lin Y."/>
            <person name="Garvey C.J."/>
            <person name="Birch D."/>
            <person name="Corkery R.W."/>
            <person name="Loughlin P.C."/>
            <person name="Scheer H."/>
            <person name="Willows R.D."/>
            <person name="Chen M."/>
        </authorList>
    </citation>
    <scope>NUCLEOTIDE SEQUENCE [LARGE SCALE GENOMIC DNA]</scope>
    <source>
        <strain evidence="7 8">C2206</strain>
    </source>
</reference>
<dbReference type="PANTHER" id="PTHR43021">
    <property type="entry name" value="NA(+)/H(+) ANTIPORTER-RELATED"/>
    <property type="match status" value="1"/>
</dbReference>
<feature type="transmembrane region" description="Helical" evidence="5">
    <location>
        <begin position="119"/>
        <end position="139"/>
    </location>
</feature>
<feature type="transmembrane region" description="Helical" evidence="5">
    <location>
        <begin position="221"/>
        <end position="237"/>
    </location>
</feature>
<dbReference type="EMBL" id="CP021983">
    <property type="protein sequence ID" value="ASC69582.1"/>
    <property type="molecule type" value="Genomic_DNA"/>
</dbReference>
<feature type="domain" description="Cation/H+ exchanger transmembrane" evidence="6">
    <location>
        <begin position="22"/>
        <end position="379"/>
    </location>
</feature>
<evidence type="ECO:0000256" key="4">
    <source>
        <dbReference type="ARBA" id="ARBA00023136"/>
    </source>
</evidence>
<dbReference type="OrthoDB" id="9793589at2"/>
<gene>
    <name evidence="7" type="ORF">XM38_005090</name>
</gene>
<dbReference type="GO" id="GO:0016020">
    <property type="term" value="C:membrane"/>
    <property type="evidence" value="ECO:0007669"/>
    <property type="project" value="UniProtKB-SubCell"/>
</dbReference>
<feature type="transmembrane region" description="Helical" evidence="5">
    <location>
        <begin position="360"/>
        <end position="379"/>
    </location>
</feature>
<evidence type="ECO:0000313" key="7">
    <source>
        <dbReference type="EMBL" id="ASC69582.1"/>
    </source>
</evidence>
<feature type="transmembrane region" description="Helical" evidence="5">
    <location>
        <begin position="92"/>
        <end position="113"/>
    </location>
</feature>
<dbReference type="InterPro" id="IPR038770">
    <property type="entry name" value="Na+/solute_symporter_sf"/>
</dbReference>
<dbReference type="GO" id="GO:1902600">
    <property type="term" value="P:proton transmembrane transport"/>
    <property type="evidence" value="ECO:0007669"/>
    <property type="project" value="InterPro"/>
</dbReference>
<dbReference type="Gene3D" id="1.20.1530.20">
    <property type="match status" value="1"/>
</dbReference>
<keyword evidence="2 5" id="KW-0812">Transmembrane</keyword>
<name>A0A1Z3HGX8_9CYAN</name>
<evidence type="ECO:0000259" key="6">
    <source>
        <dbReference type="Pfam" id="PF00999"/>
    </source>
</evidence>
<feature type="transmembrane region" description="Helical" evidence="5">
    <location>
        <begin position="59"/>
        <end position="80"/>
    </location>
</feature>
<feature type="transmembrane region" description="Helical" evidence="5">
    <location>
        <begin position="33"/>
        <end position="53"/>
    </location>
</feature>
<evidence type="ECO:0000256" key="3">
    <source>
        <dbReference type="ARBA" id="ARBA00022989"/>
    </source>
</evidence>
<accession>A0A1Z3HGX8</accession>
<dbReference type="InterPro" id="IPR006153">
    <property type="entry name" value="Cation/H_exchanger_TM"/>
</dbReference>
<sequence>MEATELPNIFVIGIFLMFGGSAYALARYLKLPRVTLLVLSGLVVGPSVLDLVPDQIVELFPTVAYIALSMIAFRLGETFIDFDLLRQGPATLAVSLGKTIVAAAFVFAAAFWVTQNMVLSLLLAGLAPASAPAATLDVISETQAKGPLTNAIVSVLALDNILGVTLFSIVLVTTETIVGKGEPTREILSGVWDIGGAFLLGMAIGWPMARLAGRLKAGKPSLLEITGFVLLCAGLAYELQVSYLLACIVLGATVAKNRAQPKKNIFLTLEDVSEPFLVIFFLLAGCELNLSALQTLGIIGIAYVVARCLGFVVGGGVASWLVKMEPIVRNNIGWCLFPQAGVALGLAVSTLDIFPEPGKFLVTIIVSTTVVFELFGPSVTRWRLFKAKEAAEAAEAGDLENVPFVQKSK</sequence>
<feature type="transmembrane region" description="Helical" evidence="5">
    <location>
        <begin position="296"/>
        <end position="322"/>
    </location>
</feature>
<comment type="subcellular location">
    <subcellularLocation>
        <location evidence="1">Membrane</location>
        <topology evidence="1">Multi-pass membrane protein</topology>
    </subcellularLocation>
</comment>
<feature type="transmembrane region" description="Helical" evidence="5">
    <location>
        <begin position="271"/>
        <end position="290"/>
    </location>
</feature>
<organism evidence="7 8">
    <name type="scientific">Halomicronema hongdechloris C2206</name>
    <dbReference type="NCBI Taxonomy" id="1641165"/>
    <lineage>
        <taxon>Bacteria</taxon>
        <taxon>Bacillati</taxon>
        <taxon>Cyanobacteriota</taxon>
        <taxon>Cyanophyceae</taxon>
        <taxon>Nodosilineales</taxon>
        <taxon>Nodosilineaceae</taxon>
        <taxon>Halomicronema</taxon>
    </lineage>
</organism>
<dbReference type="RefSeq" id="WP_088428992.1">
    <property type="nucleotide sequence ID" value="NZ_CP021983.2"/>
</dbReference>
<dbReference type="AlphaFoldDB" id="A0A1Z3HGX8"/>
<dbReference type="Proteomes" id="UP000191901">
    <property type="component" value="Chromosome"/>
</dbReference>
<feature type="transmembrane region" description="Helical" evidence="5">
    <location>
        <begin position="334"/>
        <end position="354"/>
    </location>
</feature>
<proteinExistence type="predicted"/>
<feature type="transmembrane region" description="Helical" evidence="5">
    <location>
        <begin position="151"/>
        <end position="171"/>
    </location>
</feature>
<keyword evidence="3 5" id="KW-1133">Transmembrane helix</keyword>
<dbReference type="KEGG" id="hhg:XM38_005090"/>